<keyword evidence="4" id="KW-1185">Reference proteome</keyword>
<keyword evidence="2" id="KW-0408">Iron</keyword>
<evidence type="ECO:0000313" key="3">
    <source>
        <dbReference type="EMBL" id="KAK4376859.1"/>
    </source>
</evidence>
<comment type="cofactor">
    <cofactor evidence="1">
        <name>[4Fe-4S] cluster</name>
        <dbReference type="ChEBI" id="CHEBI:49883"/>
    </cofactor>
</comment>
<reference evidence="3" key="1">
    <citation type="submission" date="2023-12" db="EMBL/GenBank/DDBJ databases">
        <title>Genome assembly of Anisodus tanguticus.</title>
        <authorList>
            <person name="Wang Y.-J."/>
        </authorList>
    </citation>
    <scope>NUCLEOTIDE SEQUENCE</scope>
    <source>
        <strain evidence="3">KB-2021</strain>
        <tissue evidence="3">Leaf</tissue>
    </source>
</reference>
<keyword evidence="2" id="KW-0479">Metal-binding</keyword>
<keyword evidence="2" id="KW-0411">Iron-sulfur</keyword>
<dbReference type="PANTHER" id="PTHR30544">
    <property type="entry name" value="23S RRNA METHYLTRANSFERASE"/>
    <property type="match status" value="1"/>
</dbReference>
<dbReference type="GO" id="GO:0051539">
    <property type="term" value="F:4 iron, 4 sulfur cluster binding"/>
    <property type="evidence" value="ECO:0007669"/>
    <property type="project" value="UniProtKB-KW"/>
</dbReference>
<evidence type="ECO:0000256" key="2">
    <source>
        <dbReference type="ARBA" id="ARBA00022485"/>
    </source>
</evidence>
<evidence type="ECO:0000256" key="1">
    <source>
        <dbReference type="ARBA" id="ARBA00001966"/>
    </source>
</evidence>
<comment type="caution">
    <text evidence="3">The sequence shown here is derived from an EMBL/GenBank/DDBJ whole genome shotgun (WGS) entry which is preliminary data.</text>
</comment>
<dbReference type="GO" id="GO:0030488">
    <property type="term" value="P:tRNA methylation"/>
    <property type="evidence" value="ECO:0007669"/>
    <property type="project" value="TreeGrafter"/>
</dbReference>
<dbReference type="EMBL" id="JAVYJV010000002">
    <property type="protein sequence ID" value="KAK4376859.1"/>
    <property type="molecule type" value="Genomic_DNA"/>
</dbReference>
<gene>
    <name evidence="3" type="ORF">RND71_003155</name>
</gene>
<evidence type="ECO:0000313" key="4">
    <source>
        <dbReference type="Proteomes" id="UP001291623"/>
    </source>
</evidence>
<dbReference type="Proteomes" id="UP001291623">
    <property type="component" value="Unassembled WGS sequence"/>
</dbReference>
<dbReference type="GO" id="GO:0070475">
    <property type="term" value="P:rRNA base methylation"/>
    <property type="evidence" value="ECO:0007669"/>
    <property type="project" value="TreeGrafter"/>
</dbReference>
<keyword evidence="2" id="KW-0004">4Fe-4S</keyword>
<organism evidence="3 4">
    <name type="scientific">Anisodus tanguticus</name>
    <dbReference type="NCBI Taxonomy" id="243964"/>
    <lineage>
        <taxon>Eukaryota</taxon>
        <taxon>Viridiplantae</taxon>
        <taxon>Streptophyta</taxon>
        <taxon>Embryophyta</taxon>
        <taxon>Tracheophyta</taxon>
        <taxon>Spermatophyta</taxon>
        <taxon>Magnoliopsida</taxon>
        <taxon>eudicotyledons</taxon>
        <taxon>Gunneridae</taxon>
        <taxon>Pentapetalae</taxon>
        <taxon>asterids</taxon>
        <taxon>lamiids</taxon>
        <taxon>Solanales</taxon>
        <taxon>Solanaceae</taxon>
        <taxon>Solanoideae</taxon>
        <taxon>Hyoscyameae</taxon>
        <taxon>Anisodus</taxon>
    </lineage>
</organism>
<dbReference type="InterPro" id="IPR013785">
    <property type="entry name" value="Aldolase_TIM"/>
</dbReference>
<accession>A0AAE1SU29</accession>
<sequence>MNQFEVIFSHFIDESTCLLLLPFFSTFVGLSSSVFDSLWVRRLLLSSTGIFTGVFFAQRHLLSGMGEPLHNIENVLKAVDILVDEQGLHFSPRKVTVSTSGLVPQLWQSV</sequence>
<dbReference type="Gene3D" id="3.20.20.70">
    <property type="entry name" value="Aldolase class I"/>
    <property type="match status" value="1"/>
</dbReference>
<name>A0AAE1SU29_9SOLA</name>
<dbReference type="InterPro" id="IPR040072">
    <property type="entry name" value="Methyltransferase_A"/>
</dbReference>
<dbReference type="AlphaFoldDB" id="A0AAE1SU29"/>
<dbReference type="PANTHER" id="PTHR30544:SF9">
    <property type="entry name" value="RADICAL SAM SUPERFAMILY PROTEIN"/>
    <property type="match status" value="1"/>
</dbReference>
<protein>
    <submittedName>
        <fullName evidence="3">Uncharacterized protein</fullName>
    </submittedName>
</protein>
<proteinExistence type="predicted"/>